<reference evidence="2" key="1">
    <citation type="submission" date="2011-07" db="EMBL/GenBank/DDBJ databases">
        <title>Divergent evolution of antigenic variation in African trypanosomes.</title>
        <authorList>
            <person name="Jackson A.P."/>
            <person name="Berry A."/>
            <person name="Allison H.C."/>
            <person name="Burton P."/>
            <person name="Anderson J."/>
            <person name="Aslett M."/>
            <person name="Brown R."/>
            <person name="Corton N."/>
            <person name="Harris D."/>
            <person name="Hauser H."/>
            <person name="Gamble J."/>
            <person name="Gilderthorp R."/>
            <person name="McQuillan J."/>
            <person name="Quail M.A."/>
            <person name="Sanders M."/>
            <person name="Van Tonder A."/>
            <person name="Ginger M.L."/>
            <person name="Donelson J.E."/>
            <person name="Field M.C."/>
            <person name="Barry J.D."/>
            <person name="Berriman M."/>
            <person name="Hertz-Fowler C."/>
        </authorList>
    </citation>
    <scope>NUCLEOTIDE SEQUENCE [LARGE SCALE GENOMIC DNA]</scope>
    <source>
        <strain evidence="2">IL3000</strain>
    </source>
</reference>
<dbReference type="VEuPathDB" id="TriTrypDB:TcIL3000_0_50180"/>
<sequence length="157" mass="16227">MFFTVDGLLVERCDGGASGDILGVSDGRQLIVLHRLLHRLHSSKGDLEEDGRKPFVGGGAFLDPPCGSVGVTAIGENTNLVANDGMVGLARWDDGSDMSGGVALVLSTSERTLSCAQRKVPDTGDTLFWCTATAKDGCGMRDLSVGAGNADTVGSVQ</sequence>
<proteinExistence type="predicted"/>
<dbReference type="AlphaFoldDB" id="F9WAX7"/>
<organism evidence="1 2">
    <name type="scientific">Trypanosoma congolense (strain IL3000)</name>
    <dbReference type="NCBI Taxonomy" id="1068625"/>
    <lineage>
        <taxon>Eukaryota</taxon>
        <taxon>Discoba</taxon>
        <taxon>Euglenozoa</taxon>
        <taxon>Kinetoplastea</taxon>
        <taxon>Metakinetoplastina</taxon>
        <taxon>Trypanosomatida</taxon>
        <taxon>Trypanosomatidae</taxon>
        <taxon>Trypanosoma</taxon>
        <taxon>Nannomonas</taxon>
    </lineage>
</organism>
<gene>
    <name evidence="1" type="ORF">TCIL3000_0_50180</name>
</gene>
<dbReference type="Proteomes" id="UP000000702">
    <property type="component" value="Unassembled WGS sequence"/>
</dbReference>
<evidence type="ECO:0000313" key="1">
    <source>
        <dbReference type="EMBL" id="CCD14401.1"/>
    </source>
</evidence>
<reference evidence="1 2" key="2">
    <citation type="journal article" date="2012" name="Proc. Natl. Acad. Sci. U.S.A.">
        <title>Antigenic diversity is generated by distinct evolutionary mechanisms in African trypanosome species.</title>
        <authorList>
            <person name="Jackson A.P."/>
            <person name="Berry A."/>
            <person name="Aslett M."/>
            <person name="Allison H.C."/>
            <person name="Burton P."/>
            <person name="Vavrova-Anderson J."/>
            <person name="Brown R."/>
            <person name="Browne H."/>
            <person name="Corton N."/>
            <person name="Hauser H."/>
            <person name="Gamble J."/>
            <person name="Gilderthorp R."/>
            <person name="Marcello L."/>
            <person name="McQuillan J."/>
            <person name="Otto T.D."/>
            <person name="Quail M.A."/>
            <person name="Sanders M.J."/>
            <person name="van Tonder A."/>
            <person name="Ginger M.L."/>
            <person name="Field M.C."/>
            <person name="Barry J.D."/>
            <person name="Hertz-Fowler C."/>
            <person name="Berriman M."/>
        </authorList>
    </citation>
    <scope>NUCLEOTIDE SEQUENCE [LARGE SCALE GENOMIC DNA]</scope>
    <source>
        <strain evidence="1 2">IL3000</strain>
    </source>
</reference>
<dbReference type="OMA" id="HCTEERD"/>
<name>F9WAX7_TRYCI</name>
<keyword evidence="2" id="KW-1185">Reference proteome</keyword>
<protein>
    <submittedName>
        <fullName evidence="1">WGS project CAEQ00000000 data, annotated contig 2029</fullName>
    </submittedName>
</protein>
<dbReference type="EMBL" id="CAEQ01001496">
    <property type="protein sequence ID" value="CCD14401.1"/>
    <property type="molecule type" value="Genomic_DNA"/>
</dbReference>
<accession>F9WAX7</accession>
<comment type="caution">
    <text evidence="1">The sequence shown here is derived from an EMBL/GenBank/DDBJ whole genome shotgun (WGS) entry which is preliminary data.</text>
</comment>
<evidence type="ECO:0000313" key="2">
    <source>
        <dbReference type="Proteomes" id="UP000000702"/>
    </source>
</evidence>